<dbReference type="Pfam" id="PF14520">
    <property type="entry name" value="HHH_5"/>
    <property type="match status" value="1"/>
</dbReference>
<feature type="region of interest" description="Disordered" evidence="1">
    <location>
        <begin position="62"/>
        <end position="111"/>
    </location>
</feature>
<evidence type="ECO:0000313" key="2">
    <source>
        <dbReference type="EMBL" id="MCU9838028.1"/>
    </source>
</evidence>
<feature type="compositionally biased region" description="Basic and acidic residues" evidence="1">
    <location>
        <begin position="137"/>
        <end position="154"/>
    </location>
</feature>
<sequence>MKSVNEIEGVGPALGKLLTEAGFKSAEAVAKSSLEQLCAIPGIGAARGAAILSAAQALVGSSTTGKATAARTPSQRRNPVARPGRSARGKAPRSAPVVPVQRPATARSEAEIAQADAAAVAELTEDEAKDKKKAKAAAKEAKAKQKKKDFEEKIKKAKEKVKKKSDKKKSDKKKKKKAKKKAKK</sequence>
<evidence type="ECO:0000256" key="1">
    <source>
        <dbReference type="SAM" id="MobiDB-lite"/>
    </source>
</evidence>
<dbReference type="SUPFAM" id="SSF47794">
    <property type="entry name" value="Rad51 N-terminal domain-like"/>
    <property type="match status" value="1"/>
</dbReference>
<dbReference type="RefSeq" id="WP_263388107.1">
    <property type="nucleotide sequence ID" value="NZ_JAOVQN010000008.1"/>
</dbReference>
<dbReference type="Proteomes" id="UP001321014">
    <property type="component" value="Unassembled WGS sequence"/>
</dbReference>
<keyword evidence="3" id="KW-1185">Reference proteome</keyword>
<accession>A0ABT2WQX5</accession>
<reference evidence="2 3" key="1">
    <citation type="submission" date="2022-10" db="EMBL/GenBank/DDBJ databases">
        <title>Ruegeria sp. nov., isolated from ocean surface water.</title>
        <authorList>
            <person name="He W."/>
            <person name="Wang L."/>
            <person name="Zhang D.-F."/>
        </authorList>
    </citation>
    <scope>NUCLEOTIDE SEQUENCE [LARGE SCALE GENOMIC DNA]</scope>
    <source>
        <strain evidence="2 3">WL0004</strain>
    </source>
</reference>
<gene>
    <name evidence="2" type="ORF">OEZ49_09645</name>
</gene>
<protein>
    <submittedName>
        <fullName evidence="2">Helix-hairpin-helix domain-containing protein</fullName>
    </submittedName>
</protein>
<name>A0ABT2WQX5_9RHOB</name>
<feature type="compositionally biased region" description="Polar residues" evidence="1">
    <location>
        <begin position="62"/>
        <end position="77"/>
    </location>
</feature>
<feature type="compositionally biased region" description="Basic residues" evidence="1">
    <location>
        <begin position="155"/>
        <end position="184"/>
    </location>
</feature>
<proteinExistence type="predicted"/>
<dbReference type="Gene3D" id="1.10.150.20">
    <property type="entry name" value="5' to 3' exonuclease, C-terminal subdomain"/>
    <property type="match status" value="1"/>
</dbReference>
<dbReference type="InterPro" id="IPR010995">
    <property type="entry name" value="DNA_repair_Rad51/TF_NusA_a-hlx"/>
</dbReference>
<evidence type="ECO:0000313" key="3">
    <source>
        <dbReference type="Proteomes" id="UP001321014"/>
    </source>
</evidence>
<feature type="region of interest" description="Disordered" evidence="1">
    <location>
        <begin position="124"/>
        <end position="184"/>
    </location>
</feature>
<dbReference type="EMBL" id="JAOVQN010000008">
    <property type="protein sequence ID" value="MCU9838028.1"/>
    <property type="molecule type" value="Genomic_DNA"/>
</dbReference>
<organism evidence="2 3">
    <name type="scientific">Ruegeria marisflavi</name>
    <dbReference type="NCBI Taxonomy" id="2984152"/>
    <lineage>
        <taxon>Bacteria</taxon>
        <taxon>Pseudomonadati</taxon>
        <taxon>Pseudomonadota</taxon>
        <taxon>Alphaproteobacteria</taxon>
        <taxon>Rhodobacterales</taxon>
        <taxon>Roseobacteraceae</taxon>
        <taxon>Ruegeria</taxon>
    </lineage>
</organism>
<comment type="caution">
    <text evidence="2">The sequence shown here is derived from an EMBL/GenBank/DDBJ whole genome shotgun (WGS) entry which is preliminary data.</text>
</comment>